<dbReference type="GO" id="GO:0004518">
    <property type="term" value="F:nuclease activity"/>
    <property type="evidence" value="ECO:0007669"/>
    <property type="project" value="UniProtKB-KW"/>
</dbReference>
<dbReference type="InterPro" id="IPR037027">
    <property type="entry name" value="YqgF/RNaseH-like_dom_sf"/>
</dbReference>
<feature type="compositionally biased region" description="Basic and acidic residues" evidence="5">
    <location>
        <begin position="77"/>
        <end position="87"/>
    </location>
</feature>
<keyword evidence="2" id="KW-0690">Ribosome biogenesis</keyword>
<dbReference type="OMA" id="CICEDFK"/>
<dbReference type="GO" id="GO:0000967">
    <property type="term" value="P:rRNA 5'-end processing"/>
    <property type="evidence" value="ECO:0007669"/>
    <property type="project" value="TreeGrafter"/>
</dbReference>
<evidence type="ECO:0000256" key="3">
    <source>
        <dbReference type="ARBA" id="ARBA00022722"/>
    </source>
</evidence>
<feature type="domain" description="YqgF/RNase H-like" evidence="6">
    <location>
        <begin position="129"/>
        <end position="229"/>
    </location>
</feature>
<keyword evidence="8" id="KW-1185">Reference proteome</keyword>
<dbReference type="NCBIfam" id="TIGR00250">
    <property type="entry name" value="RNAse_H_YqgF"/>
    <property type="match status" value="1"/>
</dbReference>
<dbReference type="Gene3D" id="3.30.420.140">
    <property type="entry name" value="YqgF/RNase H-like domain"/>
    <property type="match status" value="1"/>
</dbReference>
<feature type="region of interest" description="Disordered" evidence="5">
    <location>
        <begin position="51"/>
        <end position="98"/>
    </location>
</feature>
<evidence type="ECO:0000256" key="4">
    <source>
        <dbReference type="ARBA" id="ARBA00022801"/>
    </source>
</evidence>
<dbReference type="Pfam" id="PF03652">
    <property type="entry name" value="RuvX"/>
    <property type="match status" value="1"/>
</dbReference>
<evidence type="ECO:0000256" key="2">
    <source>
        <dbReference type="ARBA" id="ARBA00022517"/>
    </source>
</evidence>
<dbReference type="CDD" id="cd16964">
    <property type="entry name" value="YqgF"/>
    <property type="match status" value="1"/>
</dbReference>
<keyword evidence="4" id="KW-0378">Hydrolase</keyword>
<reference evidence="7" key="1">
    <citation type="submission" date="2021-08" db="EMBL/GenBank/DDBJ databases">
        <title>WGS assembly of Ceratopteris richardii.</title>
        <authorList>
            <person name="Marchant D.B."/>
            <person name="Chen G."/>
            <person name="Jenkins J."/>
            <person name="Shu S."/>
            <person name="Leebens-Mack J."/>
            <person name="Grimwood J."/>
            <person name="Schmutz J."/>
            <person name="Soltis P."/>
            <person name="Soltis D."/>
            <person name="Chen Z.-H."/>
        </authorList>
    </citation>
    <scope>NUCLEOTIDE SEQUENCE</scope>
    <source>
        <strain evidence="7">Whitten #5841</strain>
        <tissue evidence="7">Leaf</tissue>
    </source>
</reference>
<dbReference type="EMBL" id="CM035434">
    <property type="protein sequence ID" value="KAH7291368.1"/>
    <property type="molecule type" value="Genomic_DNA"/>
</dbReference>
<dbReference type="PANTHER" id="PTHR33317">
    <property type="entry name" value="POLYNUCLEOTIDYL TRANSFERASE, RIBONUCLEASE H-LIKE SUPERFAMILY PROTEIN"/>
    <property type="match status" value="1"/>
</dbReference>
<sequence length="300" mass="33686">MAAAVATWTILPMLSSRSAIVANSVLRPSIVFEKQSVVVCSVQSRDLRQSSVRRKRATKEKSSAREEQSLQVGDGIYKGDKEVRDNDEHEEDEKDRMRKEQIRRIELKEKLARISSNAQSMKEGGSFYRYSLGVDYGDARTGVAISKGFAPRPVEVVELQGQRLENRLIEIAHREGACEFIVGLPISSKGLETSQSNKTRCFAGRLAALAAQRGWRVYLHDEFGSSNDALEYMMMMGSTKKSRKIHLDAYAAVVLLQAYFESDGHYAQLVVPKKLELQEQLCEATLHTESADDLHRSEDV</sequence>
<evidence type="ECO:0000313" key="7">
    <source>
        <dbReference type="EMBL" id="KAH7291368.1"/>
    </source>
</evidence>
<feature type="compositionally biased region" description="Basic and acidic residues" evidence="5">
    <location>
        <begin position="59"/>
        <end position="68"/>
    </location>
</feature>
<accession>A0A8T2R6L9</accession>
<dbReference type="GO" id="GO:0016787">
    <property type="term" value="F:hydrolase activity"/>
    <property type="evidence" value="ECO:0007669"/>
    <property type="project" value="UniProtKB-KW"/>
</dbReference>
<dbReference type="AlphaFoldDB" id="A0A8T2R6L9"/>
<dbReference type="HAMAP" id="MF_00651">
    <property type="entry name" value="Nuclease_YqgF"/>
    <property type="match status" value="1"/>
</dbReference>
<evidence type="ECO:0000256" key="5">
    <source>
        <dbReference type="SAM" id="MobiDB-lite"/>
    </source>
</evidence>
<dbReference type="InterPro" id="IPR012337">
    <property type="entry name" value="RNaseH-like_sf"/>
</dbReference>
<keyword evidence="1" id="KW-0963">Cytoplasm</keyword>
<dbReference type="InterPro" id="IPR006641">
    <property type="entry name" value="YqgF/RNaseH-like_dom"/>
</dbReference>
<name>A0A8T2R6L9_CERRI</name>
<dbReference type="SMART" id="SM00732">
    <property type="entry name" value="YqgFc"/>
    <property type="match status" value="1"/>
</dbReference>
<dbReference type="OrthoDB" id="430851at2759"/>
<evidence type="ECO:0000259" key="6">
    <source>
        <dbReference type="SMART" id="SM00732"/>
    </source>
</evidence>
<dbReference type="Proteomes" id="UP000825935">
    <property type="component" value="Chromosome 29"/>
</dbReference>
<dbReference type="SUPFAM" id="SSF53098">
    <property type="entry name" value="Ribonuclease H-like"/>
    <property type="match status" value="1"/>
</dbReference>
<evidence type="ECO:0000256" key="1">
    <source>
        <dbReference type="ARBA" id="ARBA00022490"/>
    </source>
</evidence>
<protein>
    <recommendedName>
        <fullName evidence="6">YqgF/RNase H-like domain-containing protein</fullName>
    </recommendedName>
</protein>
<comment type="caution">
    <text evidence="7">The sequence shown here is derived from an EMBL/GenBank/DDBJ whole genome shotgun (WGS) entry which is preliminary data.</text>
</comment>
<dbReference type="InterPro" id="IPR005227">
    <property type="entry name" value="YqgF"/>
</dbReference>
<proteinExistence type="inferred from homology"/>
<gene>
    <name evidence="7" type="ORF">KP509_29G014300</name>
</gene>
<organism evidence="7 8">
    <name type="scientific">Ceratopteris richardii</name>
    <name type="common">Triangle waterfern</name>
    <dbReference type="NCBI Taxonomy" id="49495"/>
    <lineage>
        <taxon>Eukaryota</taxon>
        <taxon>Viridiplantae</taxon>
        <taxon>Streptophyta</taxon>
        <taxon>Embryophyta</taxon>
        <taxon>Tracheophyta</taxon>
        <taxon>Polypodiopsida</taxon>
        <taxon>Polypodiidae</taxon>
        <taxon>Polypodiales</taxon>
        <taxon>Pteridineae</taxon>
        <taxon>Pteridaceae</taxon>
        <taxon>Parkerioideae</taxon>
        <taxon>Ceratopteris</taxon>
    </lineage>
</organism>
<dbReference type="PANTHER" id="PTHR33317:SF4">
    <property type="entry name" value="POLYNUCLEOTIDYL TRANSFERASE, RIBONUCLEASE H-LIKE SUPERFAMILY PROTEIN"/>
    <property type="match status" value="1"/>
</dbReference>
<evidence type="ECO:0000313" key="8">
    <source>
        <dbReference type="Proteomes" id="UP000825935"/>
    </source>
</evidence>
<keyword evidence="3" id="KW-0540">Nuclease</keyword>